<dbReference type="Proteomes" id="UP000053593">
    <property type="component" value="Unassembled WGS sequence"/>
</dbReference>
<gene>
    <name evidence="2" type="ORF">GYMLUDRAFT_248303</name>
</gene>
<protein>
    <submittedName>
        <fullName evidence="2">Uncharacterized protein</fullName>
    </submittedName>
</protein>
<organism evidence="2 3">
    <name type="scientific">Collybiopsis luxurians FD-317 M1</name>
    <dbReference type="NCBI Taxonomy" id="944289"/>
    <lineage>
        <taxon>Eukaryota</taxon>
        <taxon>Fungi</taxon>
        <taxon>Dikarya</taxon>
        <taxon>Basidiomycota</taxon>
        <taxon>Agaricomycotina</taxon>
        <taxon>Agaricomycetes</taxon>
        <taxon>Agaricomycetidae</taxon>
        <taxon>Agaricales</taxon>
        <taxon>Marasmiineae</taxon>
        <taxon>Omphalotaceae</taxon>
        <taxon>Collybiopsis</taxon>
        <taxon>Collybiopsis luxurians</taxon>
    </lineage>
</organism>
<sequence length="84" mass="9501">MPGYGSEMVVEQESATWEDSSDKSEEEVYNLVDEFSDSSTTNTNSRPDVDESVWITFRTFGKSSGLQSVQIGCIPTWDIVRQQR</sequence>
<evidence type="ECO:0000256" key="1">
    <source>
        <dbReference type="SAM" id="MobiDB-lite"/>
    </source>
</evidence>
<evidence type="ECO:0000313" key="2">
    <source>
        <dbReference type="EMBL" id="KIK55904.1"/>
    </source>
</evidence>
<proteinExistence type="predicted"/>
<dbReference type="HOGENOM" id="CLU_2527699_0_0_1"/>
<dbReference type="AlphaFoldDB" id="A0A0D0C0N4"/>
<feature type="region of interest" description="Disordered" evidence="1">
    <location>
        <begin position="1"/>
        <end position="27"/>
    </location>
</feature>
<name>A0A0D0C0N4_9AGAR</name>
<keyword evidence="3" id="KW-1185">Reference proteome</keyword>
<evidence type="ECO:0000313" key="3">
    <source>
        <dbReference type="Proteomes" id="UP000053593"/>
    </source>
</evidence>
<reference evidence="2 3" key="1">
    <citation type="submission" date="2014-04" db="EMBL/GenBank/DDBJ databases">
        <title>Evolutionary Origins and Diversification of the Mycorrhizal Mutualists.</title>
        <authorList>
            <consortium name="DOE Joint Genome Institute"/>
            <consortium name="Mycorrhizal Genomics Consortium"/>
            <person name="Kohler A."/>
            <person name="Kuo A."/>
            <person name="Nagy L.G."/>
            <person name="Floudas D."/>
            <person name="Copeland A."/>
            <person name="Barry K.W."/>
            <person name="Cichocki N."/>
            <person name="Veneault-Fourrey C."/>
            <person name="LaButti K."/>
            <person name="Lindquist E.A."/>
            <person name="Lipzen A."/>
            <person name="Lundell T."/>
            <person name="Morin E."/>
            <person name="Murat C."/>
            <person name="Riley R."/>
            <person name="Ohm R."/>
            <person name="Sun H."/>
            <person name="Tunlid A."/>
            <person name="Henrissat B."/>
            <person name="Grigoriev I.V."/>
            <person name="Hibbett D.S."/>
            <person name="Martin F."/>
        </authorList>
    </citation>
    <scope>NUCLEOTIDE SEQUENCE [LARGE SCALE GENOMIC DNA]</scope>
    <source>
        <strain evidence="2 3">FD-317 M1</strain>
    </source>
</reference>
<dbReference type="EMBL" id="KN834802">
    <property type="protein sequence ID" value="KIK55904.1"/>
    <property type="molecule type" value="Genomic_DNA"/>
</dbReference>
<accession>A0A0D0C0N4</accession>